<gene>
    <name evidence="2" type="ORF">SAMN05444392_101542</name>
</gene>
<evidence type="ECO:0000256" key="1">
    <source>
        <dbReference type="SAM" id="Phobius"/>
    </source>
</evidence>
<keyword evidence="1" id="KW-0812">Transmembrane</keyword>
<keyword evidence="3" id="KW-1185">Reference proteome</keyword>
<dbReference type="EMBL" id="FQVL01000001">
    <property type="protein sequence ID" value="SHE45706.1"/>
    <property type="molecule type" value="Genomic_DNA"/>
</dbReference>
<accession>A0A1M4TMT5</accession>
<organism evidence="2 3">
    <name type="scientific">Seinonella peptonophila</name>
    <dbReference type="NCBI Taxonomy" id="112248"/>
    <lineage>
        <taxon>Bacteria</taxon>
        <taxon>Bacillati</taxon>
        <taxon>Bacillota</taxon>
        <taxon>Bacilli</taxon>
        <taxon>Bacillales</taxon>
        <taxon>Thermoactinomycetaceae</taxon>
        <taxon>Seinonella</taxon>
    </lineage>
</organism>
<dbReference type="InterPro" id="IPR024232">
    <property type="entry name" value="SpoIIIAH"/>
</dbReference>
<dbReference type="RefSeq" id="WP_073151514.1">
    <property type="nucleotide sequence ID" value="NZ_FQVL01000001.1"/>
</dbReference>
<sequence length="179" mass="20643">MTVNKQTVWLVSMLTLMVALSAYYIVTGPSQPVQQANQMMQKPKLDLQMKEVEQGKPVSKQMGKHDYFVNYHLQRDTLRSKLTEEYMRTLSNPRASEKELKVAEQKVNQLMKVDQQESSLEEAIRKEGYRDVVVMNHQNKVDVIVQGERLTSTEAVHLISMVGQHFRVDPTMISIGYRS</sequence>
<dbReference type="OrthoDB" id="2939102at2"/>
<evidence type="ECO:0000313" key="2">
    <source>
        <dbReference type="EMBL" id="SHE45706.1"/>
    </source>
</evidence>
<dbReference type="STRING" id="112248.SAMN05444392_101542"/>
<keyword evidence="1" id="KW-1133">Transmembrane helix</keyword>
<dbReference type="Pfam" id="PF12685">
    <property type="entry name" value="SpoIIIAH"/>
    <property type="match status" value="1"/>
</dbReference>
<reference evidence="2 3" key="1">
    <citation type="submission" date="2016-11" db="EMBL/GenBank/DDBJ databases">
        <authorList>
            <person name="Jaros S."/>
            <person name="Januszkiewicz K."/>
            <person name="Wedrychowicz H."/>
        </authorList>
    </citation>
    <scope>NUCLEOTIDE SEQUENCE [LARGE SCALE GENOMIC DNA]</scope>
    <source>
        <strain evidence="2 3">DSM 44666</strain>
    </source>
</reference>
<feature type="transmembrane region" description="Helical" evidence="1">
    <location>
        <begin position="7"/>
        <end position="26"/>
    </location>
</feature>
<evidence type="ECO:0000313" key="3">
    <source>
        <dbReference type="Proteomes" id="UP000184476"/>
    </source>
</evidence>
<dbReference type="Gene3D" id="1.10.287.4300">
    <property type="entry name" value="Stage III sporulation protein AH-like"/>
    <property type="match status" value="1"/>
</dbReference>
<name>A0A1M4TMT5_9BACL</name>
<proteinExistence type="predicted"/>
<dbReference type="AlphaFoldDB" id="A0A1M4TMT5"/>
<dbReference type="InterPro" id="IPR038503">
    <property type="entry name" value="SpoIIIAH_sf"/>
</dbReference>
<dbReference type="Proteomes" id="UP000184476">
    <property type="component" value="Unassembled WGS sequence"/>
</dbReference>
<protein>
    <submittedName>
        <fullName evidence="2">Stage III sporulation protein AH</fullName>
    </submittedName>
</protein>
<keyword evidence="1" id="KW-0472">Membrane</keyword>